<dbReference type="Pfam" id="PF10418">
    <property type="entry name" value="DHODB_Fe-S_bind"/>
    <property type="match status" value="1"/>
</dbReference>
<dbReference type="PRINTS" id="PR00410">
    <property type="entry name" value="PHEHYDRXLASE"/>
</dbReference>
<name>A0A3B0QYS8_9ZZZZ</name>
<sequence>MISVQTKKDKDAGKSSPYLPIKAVVTKSLRITKRDTLLTIRAGEALGYQPGQFLMAGLPGFGEAAISITSPPSKGRTLELCIRNAGSLTARLCALVKSDTVWLRGPMGRGFEMPPKSEDLLFIIGGMGLVPARSLIKAMLKKKKSYGKITILYGIKTEKDLLFDKEIDEWKGQGAEVIVTADAPNKEWRGRKGVVTTLIAPLKIDRLNTTAFIIGPPAMYRFIVVPLAKKGVAPEKTFLSLERRMRCALGKCGHCLIGGVYVCQCGPVFSLAELADMPGAI</sequence>
<dbReference type="AlphaFoldDB" id="A0A3B0QYS8"/>
<feature type="domain" description="FAD-binding FR-type" evidence="1">
    <location>
        <begin position="18"/>
        <end position="113"/>
    </location>
</feature>
<dbReference type="Gene3D" id="2.40.30.10">
    <property type="entry name" value="Translation factors"/>
    <property type="match status" value="1"/>
</dbReference>
<dbReference type="SUPFAM" id="SSF52343">
    <property type="entry name" value="Ferredoxin reductase-like, C-terminal NADP-linked domain"/>
    <property type="match status" value="1"/>
</dbReference>
<dbReference type="GO" id="GO:0016491">
    <property type="term" value="F:oxidoreductase activity"/>
    <property type="evidence" value="ECO:0007669"/>
    <property type="project" value="InterPro"/>
</dbReference>
<evidence type="ECO:0000259" key="1">
    <source>
        <dbReference type="PROSITE" id="PS51384"/>
    </source>
</evidence>
<dbReference type="SUPFAM" id="SSF63380">
    <property type="entry name" value="Riboflavin synthase domain-like"/>
    <property type="match status" value="1"/>
</dbReference>
<proteinExistence type="predicted"/>
<evidence type="ECO:0000313" key="2">
    <source>
        <dbReference type="EMBL" id="VAV85442.1"/>
    </source>
</evidence>
<dbReference type="PROSITE" id="PS51384">
    <property type="entry name" value="FAD_FR"/>
    <property type="match status" value="1"/>
</dbReference>
<dbReference type="GO" id="GO:0006221">
    <property type="term" value="P:pyrimidine nucleotide biosynthetic process"/>
    <property type="evidence" value="ECO:0007669"/>
    <property type="project" value="InterPro"/>
</dbReference>
<dbReference type="InterPro" id="IPR001433">
    <property type="entry name" value="OxRdtase_FAD/NAD-bd"/>
</dbReference>
<accession>A0A3B0QYS8</accession>
<dbReference type="InterPro" id="IPR039261">
    <property type="entry name" value="FNR_nucleotide-bd"/>
</dbReference>
<dbReference type="Pfam" id="PF00175">
    <property type="entry name" value="NAD_binding_1"/>
    <property type="match status" value="1"/>
</dbReference>
<dbReference type="PRINTS" id="PR00371">
    <property type="entry name" value="FPNCR"/>
</dbReference>
<dbReference type="InterPro" id="IPR017927">
    <property type="entry name" value="FAD-bd_FR_type"/>
</dbReference>
<dbReference type="Gene3D" id="3.40.50.80">
    <property type="entry name" value="Nucleotide-binding domain of ferredoxin-NADP reductase (FNR) module"/>
    <property type="match status" value="1"/>
</dbReference>
<dbReference type="GO" id="GO:0050660">
    <property type="term" value="F:flavin adenine dinucleotide binding"/>
    <property type="evidence" value="ECO:0007669"/>
    <property type="project" value="InterPro"/>
</dbReference>
<dbReference type="GO" id="GO:0051537">
    <property type="term" value="F:2 iron, 2 sulfur cluster binding"/>
    <property type="evidence" value="ECO:0007669"/>
    <property type="project" value="InterPro"/>
</dbReference>
<dbReference type="InterPro" id="IPR012165">
    <property type="entry name" value="Cyt_c3_hydrogenase_gsu"/>
</dbReference>
<organism evidence="2">
    <name type="scientific">hydrothermal vent metagenome</name>
    <dbReference type="NCBI Taxonomy" id="652676"/>
    <lineage>
        <taxon>unclassified sequences</taxon>
        <taxon>metagenomes</taxon>
        <taxon>ecological metagenomes</taxon>
    </lineage>
</organism>
<dbReference type="InterPro" id="IPR019480">
    <property type="entry name" value="Dihydroorotate_DH_Fe-S-bd"/>
</dbReference>
<reference evidence="2" key="1">
    <citation type="submission" date="2018-06" db="EMBL/GenBank/DDBJ databases">
        <authorList>
            <person name="Zhirakovskaya E."/>
        </authorList>
    </citation>
    <scope>NUCLEOTIDE SEQUENCE</scope>
</reference>
<dbReference type="InterPro" id="IPR001709">
    <property type="entry name" value="Flavoprot_Pyr_Nucl_cyt_Rdtase"/>
</dbReference>
<dbReference type="PIRSF" id="PIRSF006816">
    <property type="entry name" value="Cyc3_hyd_g"/>
    <property type="match status" value="1"/>
</dbReference>
<dbReference type="EMBL" id="UOEA01000087">
    <property type="protein sequence ID" value="VAV85442.1"/>
    <property type="molecule type" value="Genomic_DNA"/>
</dbReference>
<dbReference type="CDD" id="cd06221">
    <property type="entry name" value="sulfite_reductase_like"/>
    <property type="match status" value="1"/>
</dbReference>
<dbReference type="InterPro" id="IPR050353">
    <property type="entry name" value="PyrK_electron_transfer"/>
</dbReference>
<dbReference type="InterPro" id="IPR017938">
    <property type="entry name" value="Riboflavin_synthase-like_b-brl"/>
</dbReference>
<dbReference type="PANTHER" id="PTHR43513:SF1">
    <property type="entry name" value="ANAEROBIC SULFITE REDUCTASE SUBUNIT B"/>
    <property type="match status" value="1"/>
</dbReference>
<dbReference type="PANTHER" id="PTHR43513">
    <property type="entry name" value="DIHYDROOROTATE DEHYDROGENASE B (NAD(+)), ELECTRON TRANSFER SUBUNIT"/>
    <property type="match status" value="1"/>
</dbReference>
<gene>
    <name evidence="2" type="ORF">MNBD_DELTA01-1017</name>
</gene>
<protein>
    <recommendedName>
        <fullName evidence="1">FAD-binding FR-type domain-containing protein</fullName>
    </recommendedName>
</protein>